<organism evidence="2 3">
    <name type="scientific">Fusobacterium gonidiaformans 3-1-5R</name>
    <dbReference type="NCBI Taxonomy" id="469605"/>
    <lineage>
        <taxon>Bacteria</taxon>
        <taxon>Fusobacteriati</taxon>
        <taxon>Fusobacteriota</taxon>
        <taxon>Fusobacteriia</taxon>
        <taxon>Fusobacteriales</taxon>
        <taxon>Fusobacteriaceae</taxon>
        <taxon>Fusobacterium</taxon>
    </lineage>
</organism>
<sequence length="225" mass="25974">MAFLSKCEKDFGEKTGSFTRKSLDKARKENFRRVNQKMRKQIYLALVHYPVYNKRRDVVCTSVTNFDIHDISRTCSTYDIKGYRLVVPVDAQKKLTERILGYWQEGFGGNYNKDREEAFVRTRVAESIEEVIAEIEKIEGKKPKIVTTSARHFPNTVSFGNLQEKLFETENQPYLLLFGTGWGLTDEVMAMSDYILEPIRANSEYNHLSVRAAVAIIVDRLLGEN</sequence>
<dbReference type="Pfam" id="PF09936">
    <property type="entry name" value="Methyltrn_RNA_4"/>
    <property type="match status" value="1"/>
</dbReference>
<dbReference type="EMBL" id="GG657972">
    <property type="protein sequence ID" value="EFS21524.1"/>
    <property type="molecule type" value="Genomic_DNA"/>
</dbReference>
<protein>
    <recommendedName>
        <fullName evidence="1">tRNA (guanine-N(1)-)-methyltransferase C-terminal domain-containing protein</fullName>
    </recommendedName>
</protein>
<dbReference type="InterPro" id="IPR029028">
    <property type="entry name" value="Alpha/beta_knot_MTases"/>
</dbReference>
<dbReference type="BioCyc" id="FSP469605-HMP:GTSP-1026-MONOMER"/>
<reference evidence="2 3" key="1">
    <citation type="submission" date="2009-02" db="EMBL/GenBank/DDBJ databases">
        <title>The Genome Sequence of Fusobacterium sp. 3_1_5R.</title>
        <authorList>
            <consortium name="The Broad Institute Genome Sequencing Platform"/>
            <person name="Ward D."/>
            <person name="Young S.K."/>
            <person name="Kodira C.D."/>
            <person name="Zeng Q."/>
            <person name="Koehrsen M."/>
            <person name="Alvarado L."/>
            <person name="Berlin A."/>
            <person name="Borenstein D."/>
            <person name="Chen Z."/>
            <person name="Engels R."/>
            <person name="Freedman E."/>
            <person name="Gellesch M."/>
            <person name="Goldberg J."/>
            <person name="Griggs A."/>
            <person name="Gujja S."/>
            <person name="Heiman D."/>
            <person name="Hepburn T."/>
            <person name="Howarth C."/>
            <person name="Jen D."/>
            <person name="Larson L."/>
            <person name="Lewis B."/>
            <person name="Mehta T."/>
            <person name="Park D."/>
            <person name="Pearson M."/>
            <person name="Roberts A."/>
            <person name="Saif S."/>
            <person name="Shea T."/>
            <person name="Shenoy N."/>
            <person name="Sisk P."/>
            <person name="Stolte C."/>
            <person name="Sykes S."/>
            <person name="Walk T."/>
            <person name="White J."/>
            <person name="Yandava C."/>
            <person name="Allen-Vercoe E."/>
            <person name="Strauss J."/>
            <person name="Ambrose C."/>
            <person name="Lander E."/>
            <person name="Nusbaum C."/>
            <person name="Galagan J."/>
            <person name="Birren B."/>
        </authorList>
    </citation>
    <scope>NUCLEOTIDE SEQUENCE [LARGE SCALE GENOMIC DNA]</scope>
    <source>
        <strain evidence="2 3">3_1_5R</strain>
    </source>
</reference>
<dbReference type="SUPFAM" id="SSF75217">
    <property type="entry name" value="alpha/beta knot"/>
    <property type="match status" value="1"/>
</dbReference>
<dbReference type="InterPro" id="IPR019230">
    <property type="entry name" value="RNA_MeTrfase_C_dom"/>
</dbReference>
<evidence type="ECO:0000259" key="1">
    <source>
        <dbReference type="Pfam" id="PF09936"/>
    </source>
</evidence>
<proteinExistence type="predicted"/>
<gene>
    <name evidence="2" type="ORF">FSBG_01021</name>
</gene>
<dbReference type="InterPro" id="IPR029026">
    <property type="entry name" value="tRNA_m1G_MTases_N"/>
</dbReference>
<accession>E5BGA1</accession>
<dbReference type="Proteomes" id="UP000002975">
    <property type="component" value="Unassembled WGS sequence"/>
</dbReference>
<keyword evidence="3" id="KW-1185">Reference proteome</keyword>
<dbReference type="Gene3D" id="3.40.1280.10">
    <property type="match status" value="1"/>
</dbReference>
<dbReference type="AlphaFoldDB" id="E5BGA1"/>
<dbReference type="CDD" id="cd18085">
    <property type="entry name" value="TM1570-like"/>
    <property type="match status" value="1"/>
</dbReference>
<dbReference type="HOGENOM" id="CLU_1414575_0_0_0"/>
<name>E5BGA1_9FUSO</name>
<evidence type="ECO:0000313" key="2">
    <source>
        <dbReference type="EMBL" id="EFS21524.1"/>
    </source>
</evidence>
<feature type="domain" description="tRNA (guanine-N(1)-)-methyltransferase C-terminal" evidence="1">
    <location>
        <begin position="42"/>
        <end position="223"/>
    </location>
</feature>
<evidence type="ECO:0000313" key="3">
    <source>
        <dbReference type="Proteomes" id="UP000002975"/>
    </source>
</evidence>